<dbReference type="KEGG" id="pnl:PNK_1968"/>
<gene>
    <name evidence="5 8" type="primary">fmt</name>
    <name evidence="8" type="ORF">PNK_1968</name>
</gene>
<dbReference type="Pfam" id="PF02911">
    <property type="entry name" value="Formyl_trans_C"/>
    <property type="match status" value="1"/>
</dbReference>
<evidence type="ECO:0000313" key="8">
    <source>
        <dbReference type="EMBL" id="CUI17572.1"/>
    </source>
</evidence>
<evidence type="ECO:0000259" key="6">
    <source>
        <dbReference type="Pfam" id="PF00551"/>
    </source>
</evidence>
<dbReference type="EMBL" id="LN879502">
    <property type="protein sequence ID" value="CUI17572.1"/>
    <property type="molecule type" value="Genomic_DNA"/>
</dbReference>
<dbReference type="Gene3D" id="3.40.50.12230">
    <property type="match status" value="1"/>
</dbReference>
<dbReference type="Pfam" id="PF00551">
    <property type="entry name" value="Formyl_trans_N"/>
    <property type="match status" value="1"/>
</dbReference>
<dbReference type="CDD" id="cd08646">
    <property type="entry name" value="FMT_core_Met-tRNA-FMT_N"/>
    <property type="match status" value="1"/>
</dbReference>
<protein>
    <recommendedName>
        <fullName evidence="2 5">Methionyl-tRNA formyltransferase</fullName>
        <ecNumber evidence="2 5">2.1.2.9</ecNumber>
    </recommendedName>
</protein>
<dbReference type="GO" id="GO:0004479">
    <property type="term" value="F:methionyl-tRNA formyltransferase activity"/>
    <property type="evidence" value="ECO:0007669"/>
    <property type="project" value="UniProtKB-UniRule"/>
</dbReference>
<dbReference type="STRING" id="389348.PNK_1968"/>
<name>A0A0U5JFJ0_9BACT</name>
<evidence type="ECO:0000256" key="2">
    <source>
        <dbReference type="ARBA" id="ARBA00012261"/>
    </source>
</evidence>
<dbReference type="InterPro" id="IPR005794">
    <property type="entry name" value="Fmt"/>
</dbReference>
<dbReference type="InterPro" id="IPR041711">
    <property type="entry name" value="Met-tRNA-FMT_N"/>
</dbReference>
<evidence type="ECO:0000256" key="3">
    <source>
        <dbReference type="ARBA" id="ARBA00022679"/>
    </source>
</evidence>
<evidence type="ECO:0000256" key="1">
    <source>
        <dbReference type="ARBA" id="ARBA00010699"/>
    </source>
</evidence>
<dbReference type="InterPro" id="IPR002376">
    <property type="entry name" value="Formyl_transf_N"/>
</dbReference>
<dbReference type="FunCoup" id="A0A0U5JFJ0">
    <property type="interactions" value="390"/>
</dbReference>
<dbReference type="NCBIfam" id="TIGR00460">
    <property type="entry name" value="fmt"/>
    <property type="match status" value="1"/>
</dbReference>
<dbReference type="InterPro" id="IPR005793">
    <property type="entry name" value="Formyl_trans_C"/>
</dbReference>
<proteinExistence type="inferred from homology"/>
<dbReference type="InterPro" id="IPR011034">
    <property type="entry name" value="Formyl_transferase-like_C_sf"/>
</dbReference>
<evidence type="ECO:0000256" key="5">
    <source>
        <dbReference type="HAMAP-Rule" id="MF_00182"/>
    </source>
</evidence>
<dbReference type="SUPFAM" id="SSF53328">
    <property type="entry name" value="Formyltransferase"/>
    <property type="match status" value="1"/>
</dbReference>
<dbReference type="Proteomes" id="UP000069902">
    <property type="component" value="Chromosome cPNK"/>
</dbReference>
<feature type="domain" description="Formyl transferase N-terminal" evidence="6">
    <location>
        <begin position="1"/>
        <end position="182"/>
    </location>
</feature>
<comment type="catalytic activity">
    <reaction evidence="5">
        <text>L-methionyl-tRNA(fMet) + (6R)-10-formyltetrahydrofolate = N-formyl-L-methionyl-tRNA(fMet) + (6S)-5,6,7,8-tetrahydrofolate + H(+)</text>
        <dbReference type="Rhea" id="RHEA:24380"/>
        <dbReference type="Rhea" id="RHEA-COMP:9952"/>
        <dbReference type="Rhea" id="RHEA-COMP:9953"/>
        <dbReference type="ChEBI" id="CHEBI:15378"/>
        <dbReference type="ChEBI" id="CHEBI:57453"/>
        <dbReference type="ChEBI" id="CHEBI:78530"/>
        <dbReference type="ChEBI" id="CHEBI:78844"/>
        <dbReference type="ChEBI" id="CHEBI:195366"/>
        <dbReference type="EC" id="2.1.2.9"/>
    </reaction>
</comment>
<keyword evidence="4 5" id="KW-0648">Protein biosynthesis</keyword>
<reference evidence="9" key="1">
    <citation type="submission" date="2015-09" db="EMBL/GenBank/DDBJ databases">
        <authorList>
            <person name="Bertelli C."/>
        </authorList>
    </citation>
    <scope>NUCLEOTIDE SEQUENCE [LARGE SCALE GENOMIC DNA]</scope>
    <source>
        <strain evidence="9">KNic</strain>
    </source>
</reference>
<keyword evidence="9" id="KW-1185">Reference proteome</keyword>
<comment type="similarity">
    <text evidence="1 5">Belongs to the Fmt family.</text>
</comment>
<dbReference type="HAMAP" id="MF_00182">
    <property type="entry name" value="Formyl_trans"/>
    <property type="match status" value="1"/>
</dbReference>
<dbReference type="PANTHER" id="PTHR11138:SF5">
    <property type="entry name" value="METHIONYL-TRNA FORMYLTRANSFERASE, MITOCHONDRIAL"/>
    <property type="match status" value="1"/>
</dbReference>
<feature type="binding site" evidence="5">
    <location>
        <begin position="111"/>
        <end position="114"/>
    </location>
    <ligand>
        <name>(6S)-5,6,7,8-tetrahydrofolate</name>
        <dbReference type="ChEBI" id="CHEBI:57453"/>
    </ligand>
</feature>
<dbReference type="EC" id="2.1.2.9" evidence="2 5"/>
<dbReference type="CDD" id="cd08704">
    <property type="entry name" value="Met_tRNA_FMT_C"/>
    <property type="match status" value="1"/>
</dbReference>
<dbReference type="InParanoid" id="A0A0U5JFJ0"/>
<organism evidence="8 9">
    <name type="scientific">Candidatus Protochlamydia naegleriophila</name>
    <dbReference type="NCBI Taxonomy" id="389348"/>
    <lineage>
        <taxon>Bacteria</taxon>
        <taxon>Pseudomonadati</taxon>
        <taxon>Chlamydiota</taxon>
        <taxon>Chlamydiia</taxon>
        <taxon>Parachlamydiales</taxon>
        <taxon>Parachlamydiaceae</taxon>
        <taxon>Candidatus Protochlamydia</taxon>
    </lineage>
</organism>
<dbReference type="InterPro" id="IPR044135">
    <property type="entry name" value="Met-tRNA-FMT_C"/>
</dbReference>
<dbReference type="AlphaFoldDB" id="A0A0U5JFJ0"/>
<accession>A0A0U5JFJ0</accession>
<dbReference type="SUPFAM" id="SSF50486">
    <property type="entry name" value="FMT C-terminal domain-like"/>
    <property type="match status" value="1"/>
</dbReference>
<dbReference type="PANTHER" id="PTHR11138">
    <property type="entry name" value="METHIONYL-TRNA FORMYLTRANSFERASE"/>
    <property type="match status" value="1"/>
</dbReference>
<dbReference type="GO" id="GO:0005829">
    <property type="term" value="C:cytosol"/>
    <property type="evidence" value="ECO:0007669"/>
    <property type="project" value="TreeGrafter"/>
</dbReference>
<evidence type="ECO:0000313" key="9">
    <source>
        <dbReference type="Proteomes" id="UP000069902"/>
    </source>
</evidence>
<feature type="domain" description="Formyl transferase C-terminal" evidence="7">
    <location>
        <begin position="205"/>
        <end position="306"/>
    </location>
</feature>
<keyword evidence="3 5" id="KW-0808">Transferase</keyword>
<dbReference type="PATRIC" id="fig|389348.3.peg.2212"/>
<evidence type="ECO:0000256" key="4">
    <source>
        <dbReference type="ARBA" id="ARBA00022917"/>
    </source>
</evidence>
<sequence length="318" mass="34933">MKVVFLVTPPFAAQVLDFLLQNQVQVVAVISKPDRPKGRSGSPVPTPVKLVAEAHQPPLPIYQPELVSAAEFADVLKAYEADLFVVVAYGEIIKQHLLDMPRLACINVHASLLPKHRGAAPIQRSIMEGEKETGVTIMHMVKKMDAGDMIKKVAVAIGPDMTYGELETALCEAGKEALLEVIQQFEQGEPSREPQDHALMTLAPKIELEDCELNWNESAQHLHDLVRGVNPHPGAWCYVEVKGEKKRLKIARTRVVEHAPAAPGTILNLSQNKGNLLIATNDQALELVDVQLEGKKLMTSEELTRGISRTLFSFLAAT</sequence>
<dbReference type="RefSeq" id="WP_059062422.1">
    <property type="nucleotide sequence ID" value="NZ_LN879502.1"/>
</dbReference>
<dbReference type="InterPro" id="IPR036477">
    <property type="entry name" value="Formyl_transf_N_sf"/>
</dbReference>
<evidence type="ECO:0000259" key="7">
    <source>
        <dbReference type="Pfam" id="PF02911"/>
    </source>
</evidence>
<comment type="function">
    <text evidence="5">Attaches a formyl group to the free amino group of methionyl-tRNA(fMet). The formyl group appears to play a dual role in the initiator identity of N-formylmethionyl-tRNA by promoting its recognition by IF2 and preventing the misappropriation of this tRNA by the elongation apparatus.</text>
</comment>